<evidence type="ECO:0000313" key="2">
    <source>
        <dbReference type="EMBL" id="EES51397.1"/>
    </source>
</evidence>
<accession>C6I165</accession>
<gene>
    <name evidence="2" type="ORF">UBAL3_96780006</name>
</gene>
<dbReference type="AlphaFoldDB" id="C6I165"/>
<evidence type="ECO:0000256" key="1">
    <source>
        <dbReference type="SAM" id="Phobius"/>
    </source>
</evidence>
<keyword evidence="3" id="KW-1185">Reference proteome</keyword>
<sequence>MNDNVHYPINIFGLELPDTHGEILPLVTVKGEEFLYSLSGEADLLVLFRYRRDNEIPGPAEIFKADATTHKYSWTEKSLSPYIALPLLAAGLYGSLFYTALYHMESVRTTNSDLNENTGLTLRAATAIKDGFMNLFTNEWDKSNQSKVYLSNTHKNILTLHYQTTSALGKKCYIPKHGNIHNLASFILTTGRPWGKTEAMREEKRGKNISIRVSNERI</sequence>
<keyword evidence="1" id="KW-1133">Transmembrane helix</keyword>
<dbReference type="EMBL" id="GG693892">
    <property type="protein sequence ID" value="EES51397.1"/>
    <property type="molecule type" value="Genomic_DNA"/>
</dbReference>
<dbReference type="Proteomes" id="UP000009374">
    <property type="component" value="Unassembled WGS sequence"/>
</dbReference>
<protein>
    <submittedName>
        <fullName evidence="2">Uncharacterized protein</fullName>
    </submittedName>
</protein>
<evidence type="ECO:0000313" key="3">
    <source>
        <dbReference type="Proteomes" id="UP000009374"/>
    </source>
</evidence>
<keyword evidence="1" id="KW-0472">Membrane</keyword>
<reference evidence="2 3" key="1">
    <citation type="journal article" date="2009" name="Appl. Environ. Microbiol.">
        <title>Community genomic and proteomic analyses of chemoautotrophic iron-oxidizing "Leptospirillum rubarum" (Group II) and "Leptospirillum ferrodiazotrophum" (Group III) bacteria in acid mine drainage biofilms.</title>
        <authorList>
            <person name="Goltsman D.S."/>
            <person name="Denef V.J."/>
            <person name="Singer S.W."/>
            <person name="VerBerkmoes N.C."/>
            <person name="Lefsrud M."/>
            <person name="Mueller R.S."/>
            <person name="Dick G.J."/>
            <person name="Sun C.L."/>
            <person name="Wheeler K.E."/>
            <person name="Zemla A."/>
            <person name="Baker B.J."/>
            <person name="Hauser L."/>
            <person name="Land M."/>
            <person name="Shah M.B."/>
            <person name="Thelen M.P."/>
            <person name="Hettich R.L."/>
            <person name="Banfield J.F."/>
        </authorList>
    </citation>
    <scope>NUCLEOTIDE SEQUENCE [LARGE SCALE GENOMIC DNA]</scope>
</reference>
<keyword evidence="1" id="KW-0812">Transmembrane</keyword>
<organism evidence="2 3">
    <name type="scientific">Leptospirillum ferrodiazotrophum</name>
    <dbReference type="NCBI Taxonomy" id="412449"/>
    <lineage>
        <taxon>Bacteria</taxon>
        <taxon>Pseudomonadati</taxon>
        <taxon>Nitrospirota</taxon>
        <taxon>Nitrospiria</taxon>
        <taxon>Nitrospirales</taxon>
        <taxon>Nitrospiraceae</taxon>
        <taxon>Leptospirillum</taxon>
    </lineage>
</organism>
<proteinExistence type="predicted"/>
<feature type="transmembrane region" description="Helical" evidence="1">
    <location>
        <begin position="82"/>
        <end position="101"/>
    </location>
</feature>
<name>C6I165_9BACT</name>